<accession>A0A5J4TLP8</accession>
<evidence type="ECO:0000313" key="1">
    <source>
        <dbReference type="EMBL" id="KAA6358451.1"/>
    </source>
</evidence>
<sequence length="412" mass="47215">MQLSGNISNREGASIYGEIGDNGSLIIEDTSFTSCSYIENDGGGIYVILNKTFRFETKGTVTFKGCRITKVTLEVVGGLGRTLYIYLAEESTFNFIIGANTLFTTNDADICCEDIFIYSRNMIILNIRRHILFDITTFTNSDNAMYETEYKLIDELYHIPLIDYNLLERYIYYPNDTMYVSSRKWGGVDTEECGDVSSTCNSFDHVVLKQTTPDRTPTNLQSGQHIVYTYISVCEMHVNQPYRTEADIYILIGATTDEISEATECGSAYFDENGEMKFFDQGYWKIKKIRLVDYSSIKGVNQKVLFHSISIVLPSMKLAKYILKLVVIKDYIDKSRNLELTIENCSITQNNTLDKATNFFLLKTEPFISVRLNISIFYFKGYNASIEGTGLIEMNFETDQYNDSKRIKRDHW</sequence>
<gene>
    <name evidence="1" type="ORF">EZS28_046022</name>
</gene>
<organism evidence="1 2">
    <name type="scientific">Streblomastix strix</name>
    <dbReference type="NCBI Taxonomy" id="222440"/>
    <lineage>
        <taxon>Eukaryota</taxon>
        <taxon>Metamonada</taxon>
        <taxon>Preaxostyla</taxon>
        <taxon>Oxymonadida</taxon>
        <taxon>Streblomastigidae</taxon>
        <taxon>Streblomastix</taxon>
    </lineage>
</organism>
<evidence type="ECO:0000313" key="2">
    <source>
        <dbReference type="Proteomes" id="UP000324800"/>
    </source>
</evidence>
<protein>
    <submittedName>
        <fullName evidence="1">Uncharacterized protein</fullName>
    </submittedName>
</protein>
<dbReference type="Proteomes" id="UP000324800">
    <property type="component" value="Unassembled WGS sequence"/>
</dbReference>
<name>A0A5J4TLP8_9EUKA</name>
<dbReference type="AlphaFoldDB" id="A0A5J4TLP8"/>
<reference evidence="1 2" key="1">
    <citation type="submission" date="2019-03" db="EMBL/GenBank/DDBJ databases">
        <title>Single cell metagenomics reveals metabolic interactions within the superorganism composed of flagellate Streblomastix strix and complex community of Bacteroidetes bacteria on its surface.</title>
        <authorList>
            <person name="Treitli S.C."/>
            <person name="Kolisko M."/>
            <person name="Husnik F."/>
            <person name="Keeling P."/>
            <person name="Hampl V."/>
        </authorList>
    </citation>
    <scope>NUCLEOTIDE SEQUENCE [LARGE SCALE GENOMIC DNA]</scope>
    <source>
        <strain evidence="1">ST1C</strain>
    </source>
</reference>
<comment type="caution">
    <text evidence="1">The sequence shown here is derived from an EMBL/GenBank/DDBJ whole genome shotgun (WGS) entry which is preliminary data.</text>
</comment>
<dbReference type="EMBL" id="SNRW01029840">
    <property type="protein sequence ID" value="KAA6358451.1"/>
    <property type="molecule type" value="Genomic_DNA"/>
</dbReference>
<proteinExistence type="predicted"/>